<dbReference type="Gene3D" id="1.10.565.10">
    <property type="entry name" value="Retinoid X Receptor"/>
    <property type="match status" value="1"/>
</dbReference>
<dbReference type="GO" id="GO:0004879">
    <property type="term" value="F:nuclear receptor activity"/>
    <property type="evidence" value="ECO:0007669"/>
    <property type="project" value="TreeGrafter"/>
</dbReference>
<dbReference type="PANTHER" id="PTHR45805:SF3">
    <property type="entry name" value="NUCLEAR RECEPTOR ROR-ALPHA"/>
    <property type="match status" value="1"/>
</dbReference>
<comment type="subcellular location">
    <subcellularLocation>
        <location evidence="1">Nucleus</location>
    </subcellularLocation>
</comment>
<organism evidence="7 8">
    <name type="scientific">Mola mola</name>
    <name type="common">Ocean sunfish</name>
    <name type="synonym">Tetraodon mola</name>
    <dbReference type="NCBI Taxonomy" id="94237"/>
    <lineage>
        <taxon>Eukaryota</taxon>
        <taxon>Metazoa</taxon>
        <taxon>Chordata</taxon>
        <taxon>Craniata</taxon>
        <taxon>Vertebrata</taxon>
        <taxon>Euteleostomi</taxon>
        <taxon>Actinopterygii</taxon>
        <taxon>Neopterygii</taxon>
        <taxon>Teleostei</taxon>
        <taxon>Neoteleostei</taxon>
        <taxon>Acanthomorphata</taxon>
        <taxon>Eupercaria</taxon>
        <taxon>Tetraodontiformes</taxon>
        <taxon>Molidae</taxon>
        <taxon>Mola</taxon>
    </lineage>
</organism>
<reference evidence="7" key="1">
    <citation type="submission" date="2025-08" db="UniProtKB">
        <authorList>
            <consortium name="Ensembl"/>
        </authorList>
    </citation>
    <scope>IDENTIFICATION</scope>
</reference>
<dbReference type="SUPFAM" id="SSF48508">
    <property type="entry name" value="Nuclear receptor ligand-binding domain"/>
    <property type="match status" value="1"/>
</dbReference>
<dbReference type="InterPro" id="IPR035500">
    <property type="entry name" value="NHR-like_dom_sf"/>
</dbReference>
<dbReference type="STRING" id="94237.ENSMMOP00000002448"/>
<evidence type="ECO:0000313" key="7">
    <source>
        <dbReference type="Ensembl" id="ENSMMOP00000002448.1"/>
    </source>
</evidence>
<sequence length="179" mass="20470">MSGSLEVVFIRMCRLFDSQNNSVFFDRKFETLMVQQVKKRSCDDLIVSVFDFAKSMCSLHLSEDELALFSAFVLLSADPLWLQEKLQVEKLQQRTQLALQHLLHKNQRRDGLLSKPSCKVATLRSLCTRHAEKLSAFRAVYSDVIGSRFPPLYKELFGVNSQETLSRAFNETTSGTRSP</sequence>
<dbReference type="AlphaFoldDB" id="A0A3Q3VNT7"/>
<keyword evidence="5" id="KW-0539">Nucleus</keyword>
<keyword evidence="4" id="KW-0675">Receptor</keyword>
<dbReference type="GO" id="GO:0005634">
    <property type="term" value="C:nucleus"/>
    <property type="evidence" value="ECO:0007669"/>
    <property type="project" value="UniProtKB-SubCell"/>
</dbReference>
<accession>A0A3Q3VNT7</accession>
<reference evidence="7" key="2">
    <citation type="submission" date="2025-09" db="UniProtKB">
        <authorList>
            <consortium name="Ensembl"/>
        </authorList>
    </citation>
    <scope>IDENTIFICATION</scope>
</reference>
<keyword evidence="2" id="KW-0805">Transcription regulation</keyword>
<proteinExistence type="predicted"/>
<name>A0A3Q3VNT7_MOLML</name>
<evidence type="ECO:0000256" key="3">
    <source>
        <dbReference type="ARBA" id="ARBA00023163"/>
    </source>
</evidence>
<dbReference type="Ensembl" id="ENSMMOT00000002489.1">
    <property type="protein sequence ID" value="ENSMMOP00000002448.1"/>
    <property type="gene ID" value="ENSMMOG00000001999.1"/>
</dbReference>
<protein>
    <recommendedName>
        <fullName evidence="6">NR LBD domain-containing protein</fullName>
    </recommendedName>
</protein>
<evidence type="ECO:0000313" key="8">
    <source>
        <dbReference type="Proteomes" id="UP000261620"/>
    </source>
</evidence>
<dbReference type="InterPro" id="IPR000536">
    <property type="entry name" value="Nucl_hrmn_rcpt_lig-bd"/>
</dbReference>
<dbReference type="PANTHER" id="PTHR45805">
    <property type="entry name" value="NUCLEAR HORMONE RECEPTOR HR3-RELATED"/>
    <property type="match status" value="1"/>
</dbReference>
<evidence type="ECO:0000256" key="4">
    <source>
        <dbReference type="ARBA" id="ARBA00023170"/>
    </source>
</evidence>
<evidence type="ECO:0000259" key="6">
    <source>
        <dbReference type="PROSITE" id="PS51843"/>
    </source>
</evidence>
<evidence type="ECO:0000256" key="1">
    <source>
        <dbReference type="ARBA" id="ARBA00004123"/>
    </source>
</evidence>
<keyword evidence="8" id="KW-1185">Reference proteome</keyword>
<keyword evidence="3" id="KW-0804">Transcription</keyword>
<feature type="domain" description="NR LBD" evidence="6">
    <location>
        <begin position="1"/>
        <end position="156"/>
    </location>
</feature>
<dbReference type="Proteomes" id="UP000261620">
    <property type="component" value="Unplaced"/>
</dbReference>
<dbReference type="OMA" id="LCTRHAE"/>
<dbReference type="PROSITE" id="PS51843">
    <property type="entry name" value="NR_LBD"/>
    <property type="match status" value="1"/>
</dbReference>
<evidence type="ECO:0000256" key="2">
    <source>
        <dbReference type="ARBA" id="ARBA00023015"/>
    </source>
</evidence>
<evidence type="ECO:0000256" key="5">
    <source>
        <dbReference type="ARBA" id="ARBA00023242"/>
    </source>
</evidence>
<dbReference type="GO" id="GO:0000978">
    <property type="term" value="F:RNA polymerase II cis-regulatory region sequence-specific DNA binding"/>
    <property type="evidence" value="ECO:0007669"/>
    <property type="project" value="TreeGrafter"/>
</dbReference>
<dbReference type="Pfam" id="PF00104">
    <property type="entry name" value="Hormone_recep"/>
    <property type="match status" value="1"/>
</dbReference>